<dbReference type="SUPFAM" id="SSF141868">
    <property type="entry name" value="EAL domain-like"/>
    <property type="match status" value="1"/>
</dbReference>
<dbReference type="InterPro" id="IPR052155">
    <property type="entry name" value="Biofilm_reg_signaling"/>
</dbReference>
<dbReference type="PROSITE" id="PS50924">
    <property type="entry name" value="MHYT"/>
    <property type="match status" value="1"/>
</dbReference>
<feature type="transmembrane region" description="Helical" evidence="1">
    <location>
        <begin position="80"/>
        <end position="100"/>
    </location>
</feature>
<dbReference type="Proteomes" id="UP000249590">
    <property type="component" value="Unassembled WGS sequence"/>
</dbReference>
<evidence type="ECO:0000259" key="2">
    <source>
        <dbReference type="PROSITE" id="PS50883"/>
    </source>
</evidence>
<dbReference type="Gene3D" id="3.20.20.450">
    <property type="entry name" value="EAL domain"/>
    <property type="match status" value="1"/>
</dbReference>
<dbReference type="Gene3D" id="3.30.450.20">
    <property type="entry name" value="PAS domain"/>
    <property type="match status" value="1"/>
</dbReference>
<proteinExistence type="predicted"/>
<evidence type="ECO:0008006" key="7">
    <source>
        <dbReference type="Google" id="ProtNLM"/>
    </source>
</evidence>
<name>A0A8B2NI63_9HYPH</name>
<organism evidence="5 6">
    <name type="scientific">Acuticoccus sediminis</name>
    <dbReference type="NCBI Taxonomy" id="2184697"/>
    <lineage>
        <taxon>Bacteria</taxon>
        <taxon>Pseudomonadati</taxon>
        <taxon>Pseudomonadota</taxon>
        <taxon>Alphaproteobacteria</taxon>
        <taxon>Hyphomicrobiales</taxon>
        <taxon>Amorphaceae</taxon>
        <taxon>Acuticoccus</taxon>
    </lineage>
</organism>
<dbReference type="NCBIfam" id="TIGR00254">
    <property type="entry name" value="GGDEF"/>
    <property type="match status" value="1"/>
</dbReference>
<dbReference type="SUPFAM" id="SSF55073">
    <property type="entry name" value="Nucleotide cyclase"/>
    <property type="match status" value="1"/>
</dbReference>
<dbReference type="PROSITE" id="PS50887">
    <property type="entry name" value="GGDEF"/>
    <property type="match status" value="1"/>
</dbReference>
<keyword evidence="1" id="KW-0812">Transmembrane</keyword>
<dbReference type="SMART" id="SM00052">
    <property type="entry name" value="EAL"/>
    <property type="match status" value="1"/>
</dbReference>
<dbReference type="InterPro" id="IPR035919">
    <property type="entry name" value="EAL_sf"/>
</dbReference>
<keyword evidence="6" id="KW-1185">Reference proteome</keyword>
<dbReference type="PANTHER" id="PTHR44757">
    <property type="entry name" value="DIGUANYLATE CYCLASE DGCP"/>
    <property type="match status" value="1"/>
</dbReference>
<feature type="domain" description="MHYT" evidence="4">
    <location>
        <begin position="12"/>
        <end position="197"/>
    </location>
</feature>
<feature type="transmembrane region" description="Helical" evidence="1">
    <location>
        <begin position="107"/>
        <end position="131"/>
    </location>
</feature>
<dbReference type="InterPro" id="IPR001633">
    <property type="entry name" value="EAL_dom"/>
</dbReference>
<dbReference type="SMART" id="SM00267">
    <property type="entry name" value="GGDEF"/>
    <property type="match status" value="1"/>
</dbReference>
<keyword evidence="1" id="KW-1133">Transmembrane helix</keyword>
<dbReference type="InterPro" id="IPR000014">
    <property type="entry name" value="PAS"/>
</dbReference>
<evidence type="ECO:0000313" key="5">
    <source>
        <dbReference type="EMBL" id="RAH99234.1"/>
    </source>
</evidence>
<dbReference type="CDD" id="cd01949">
    <property type="entry name" value="GGDEF"/>
    <property type="match status" value="1"/>
</dbReference>
<accession>A0A8B2NI63</accession>
<dbReference type="SUPFAM" id="SSF55785">
    <property type="entry name" value="PYP-like sensor domain (PAS domain)"/>
    <property type="match status" value="1"/>
</dbReference>
<dbReference type="GO" id="GO:0016020">
    <property type="term" value="C:membrane"/>
    <property type="evidence" value="ECO:0007669"/>
    <property type="project" value="UniProtKB-UniRule"/>
</dbReference>
<feature type="transmembrane region" description="Helical" evidence="1">
    <location>
        <begin position="143"/>
        <end position="162"/>
    </location>
</feature>
<dbReference type="CDD" id="cd00130">
    <property type="entry name" value="PAS"/>
    <property type="match status" value="1"/>
</dbReference>
<dbReference type="InterPro" id="IPR029787">
    <property type="entry name" value="Nucleotide_cyclase"/>
</dbReference>
<sequence>MLNLSEWTGDHYDTALVALAGLICLAGAVLTARALHRSTGHSRLQRGLLILAGGLMSGATVWCAHVIAVLATGTDASIDGLLSVLFLVLAAVGTLLAFLVADLKSPLALVLGGVIFGLSSAAMHALGLCLVDLDPSRPEPIDLLAGLGVTTLAIVTLAAGIVSHTLKGRAKTEAAAHLRHMADNGVDGVAVTRGGVIVETNEAFSRICGVDRAGIVGRQIGEFLAPDGLGLGALPESEIIAMRVNAADGRTRSIELTVRSETPDAGDAPTIVYSVRDITHRIGQEERIAYLAQHDDLTGLRNRAAFLERATTLLHLQGGETQFAVLCLDLDFFKEINDSYGHAAGDEVLRATAARLSASLRDGQIAARLGGDEFAVMASVTSQAEVVALAETVHEAFSTEVEFEGATLRCGCSIGIALSRTDGDTVQALLNSADLAMYRAKRARMKYCFFDHAIDGNVHKQRKLVDDLREAIEQKRIEVHYQVQVRLSDNSVCGYEALARWHHPEIGPIAPKIFIPLAEEHGLIDALGALVLERACRDAAGWPSEVTVAVNVSPVQLGGSDLVATVKRVLAETGLPATRLELEVGEGCFERDNEGAAERLTALGHLGLTITIDDFGAGYSSLSMLQSLPFDKIKLDKSFAQSLAEDRKRRQIMRAVVKLAEMMRVPVVAEGVETVEQLTAMRAEGCDFVQGYIFGPALPASQAGLASVEPQPGADPADRARAASAFALPNAE</sequence>
<dbReference type="AlphaFoldDB" id="A0A8B2NI63"/>
<dbReference type="EMBL" id="QHHQ01000005">
    <property type="protein sequence ID" value="RAH99234.1"/>
    <property type="molecule type" value="Genomic_DNA"/>
</dbReference>
<feature type="transmembrane region" description="Helical" evidence="1">
    <location>
        <begin position="47"/>
        <end position="68"/>
    </location>
</feature>
<dbReference type="CDD" id="cd01948">
    <property type="entry name" value="EAL"/>
    <property type="match status" value="1"/>
</dbReference>
<evidence type="ECO:0000256" key="1">
    <source>
        <dbReference type="PROSITE-ProRule" id="PRU00244"/>
    </source>
</evidence>
<comment type="caution">
    <text evidence="1">Lacks conserved residue(s) required for the propagation of feature annotation.</text>
</comment>
<dbReference type="PROSITE" id="PS50883">
    <property type="entry name" value="EAL"/>
    <property type="match status" value="1"/>
</dbReference>
<dbReference type="PANTHER" id="PTHR44757:SF2">
    <property type="entry name" value="BIOFILM ARCHITECTURE MAINTENANCE PROTEIN MBAA"/>
    <property type="match status" value="1"/>
</dbReference>
<dbReference type="InterPro" id="IPR043128">
    <property type="entry name" value="Rev_trsase/Diguanyl_cyclase"/>
</dbReference>
<dbReference type="OrthoDB" id="7279500at2"/>
<dbReference type="InterPro" id="IPR005330">
    <property type="entry name" value="MHYT_dom"/>
</dbReference>
<reference evidence="5 6" key="1">
    <citation type="submission" date="2018-05" db="EMBL/GenBank/DDBJ databases">
        <title>Acuticoccus sediminis sp. nov., isolated from deep-sea sediment of Indian Ocean.</title>
        <authorList>
            <person name="Liu X."/>
            <person name="Lai Q."/>
            <person name="Du Y."/>
            <person name="Sun F."/>
            <person name="Zhang X."/>
            <person name="Wang S."/>
            <person name="Shao Z."/>
        </authorList>
    </citation>
    <scope>NUCLEOTIDE SEQUENCE [LARGE SCALE GENOMIC DNA]</scope>
    <source>
        <strain evidence="5 6">PTG4-2</strain>
    </source>
</reference>
<comment type="caution">
    <text evidence="5">The sequence shown here is derived from an EMBL/GenBank/DDBJ whole genome shotgun (WGS) entry which is preliminary data.</text>
</comment>
<keyword evidence="1" id="KW-0472">Membrane</keyword>
<dbReference type="InterPro" id="IPR035965">
    <property type="entry name" value="PAS-like_dom_sf"/>
</dbReference>
<evidence type="ECO:0000259" key="4">
    <source>
        <dbReference type="PROSITE" id="PS50924"/>
    </source>
</evidence>
<evidence type="ECO:0000313" key="6">
    <source>
        <dbReference type="Proteomes" id="UP000249590"/>
    </source>
</evidence>
<dbReference type="Pfam" id="PF00563">
    <property type="entry name" value="EAL"/>
    <property type="match status" value="1"/>
</dbReference>
<feature type="domain" description="EAL" evidence="2">
    <location>
        <begin position="461"/>
        <end position="711"/>
    </location>
</feature>
<dbReference type="Pfam" id="PF00990">
    <property type="entry name" value="GGDEF"/>
    <property type="match status" value="1"/>
</dbReference>
<protein>
    <recommendedName>
        <fullName evidence="7">PAS domain S-box-containing protein/diguanylate cyclase (GGDEF)-like protein</fullName>
    </recommendedName>
</protein>
<dbReference type="NCBIfam" id="TIGR00229">
    <property type="entry name" value="sensory_box"/>
    <property type="match status" value="1"/>
</dbReference>
<dbReference type="Gene3D" id="3.30.70.270">
    <property type="match status" value="1"/>
</dbReference>
<evidence type="ECO:0000259" key="3">
    <source>
        <dbReference type="PROSITE" id="PS50887"/>
    </source>
</evidence>
<feature type="domain" description="GGDEF" evidence="3">
    <location>
        <begin position="321"/>
        <end position="452"/>
    </location>
</feature>
<dbReference type="RefSeq" id="WP_111349325.1">
    <property type="nucleotide sequence ID" value="NZ_QHHQ01000005.1"/>
</dbReference>
<feature type="transmembrane region" description="Helical" evidence="1">
    <location>
        <begin position="15"/>
        <end position="35"/>
    </location>
</feature>
<gene>
    <name evidence="5" type="ORF">DLJ53_22080</name>
</gene>
<dbReference type="InterPro" id="IPR000160">
    <property type="entry name" value="GGDEF_dom"/>
</dbReference>